<dbReference type="PANTHER" id="PTHR33991">
    <property type="entry name" value="DNA REPAIR PROTEIN RECO"/>
    <property type="match status" value="1"/>
</dbReference>
<gene>
    <name evidence="7 9" type="primary">recO</name>
    <name evidence="9" type="ORF">H9734_10930</name>
</gene>
<evidence type="ECO:0000256" key="5">
    <source>
        <dbReference type="ARBA" id="ARBA00023204"/>
    </source>
</evidence>
<dbReference type="Pfam" id="PF02565">
    <property type="entry name" value="RecO_C"/>
    <property type="match status" value="1"/>
</dbReference>
<reference evidence="9" key="2">
    <citation type="submission" date="2021-04" db="EMBL/GenBank/DDBJ databases">
        <authorList>
            <person name="Gilroy R."/>
        </authorList>
    </citation>
    <scope>NUCLEOTIDE SEQUENCE</scope>
    <source>
        <strain evidence="9">CHK183-1962</strain>
    </source>
</reference>
<organism evidence="9 10">
    <name type="scientific">Candidatus Fusicatenibacter merdavium</name>
    <dbReference type="NCBI Taxonomy" id="2838600"/>
    <lineage>
        <taxon>Bacteria</taxon>
        <taxon>Bacillati</taxon>
        <taxon>Bacillota</taxon>
        <taxon>Clostridia</taxon>
        <taxon>Lachnospirales</taxon>
        <taxon>Lachnospiraceae</taxon>
        <taxon>Fusicatenibacter</taxon>
    </lineage>
</organism>
<dbReference type="GO" id="GO:0043590">
    <property type="term" value="C:bacterial nucleoid"/>
    <property type="evidence" value="ECO:0007669"/>
    <property type="project" value="TreeGrafter"/>
</dbReference>
<evidence type="ECO:0000256" key="2">
    <source>
        <dbReference type="ARBA" id="ARBA00021310"/>
    </source>
</evidence>
<dbReference type="HAMAP" id="MF_00201">
    <property type="entry name" value="RecO"/>
    <property type="match status" value="1"/>
</dbReference>
<dbReference type="AlphaFoldDB" id="A0A9D1XF82"/>
<proteinExistence type="inferred from homology"/>
<dbReference type="InterPro" id="IPR003717">
    <property type="entry name" value="RecO"/>
</dbReference>
<dbReference type="InterPro" id="IPR042242">
    <property type="entry name" value="RecO_C"/>
</dbReference>
<evidence type="ECO:0000256" key="4">
    <source>
        <dbReference type="ARBA" id="ARBA00023172"/>
    </source>
</evidence>
<dbReference type="Gene3D" id="2.40.50.140">
    <property type="entry name" value="Nucleic acid-binding proteins"/>
    <property type="match status" value="1"/>
</dbReference>
<sequence>MGETMQVTGMVLSAMPIGEYDRRLVLLTRERGKITAFARGARRMNSPLMAASNTFAFGTFTVYEGRNSFSLQQASIREYFTGLAAMQPGVYYGFYFMELADYYGREESDETQMLNLLYVSLKALMKNRISPRLIRRIFELKAMVLNGEYPDMFACAGCGATEHLNVFSWRRDGMLCEKCASGEKGGQFLSDSAVYTCRYVIASPIEKLYTFTVTEEVLRELEHLLNVLSGRYMDRKMKSLQILEMVSGGT</sequence>
<comment type="caution">
    <text evidence="9">The sequence shown here is derived from an EMBL/GenBank/DDBJ whole genome shotgun (WGS) entry which is preliminary data.</text>
</comment>
<keyword evidence="5 7" id="KW-0234">DNA repair</keyword>
<evidence type="ECO:0000313" key="9">
    <source>
        <dbReference type="EMBL" id="HIX78090.1"/>
    </source>
</evidence>
<accession>A0A9D1XF82</accession>
<evidence type="ECO:0000313" key="10">
    <source>
        <dbReference type="Proteomes" id="UP000886890"/>
    </source>
</evidence>
<keyword evidence="3 7" id="KW-0227">DNA damage</keyword>
<comment type="similarity">
    <text evidence="1 7">Belongs to the RecO family.</text>
</comment>
<dbReference type="SUPFAM" id="SSF50249">
    <property type="entry name" value="Nucleic acid-binding proteins"/>
    <property type="match status" value="1"/>
</dbReference>
<evidence type="ECO:0000256" key="1">
    <source>
        <dbReference type="ARBA" id="ARBA00007452"/>
    </source>
</evidence>
<evidence type="ECO:0000259" key="8">
    <source>
        <dbReference type="PROSITE" id="PS50835"/>
    </source>
</evidence>
<dbReference type="GO" id="GO:0006302">
    <property type="term" value="P:double-strand break repair"/>
    <property type="evidence" value="ECO:0007669"/>
    <property type="project" value="TreeGrafter"/>
</dbReference>
<dbReference type="InterPro" id="IPR007110">
    <property type="entry name" value="Ig-like_dom"/>
</dbReference>
<keyword evidence="4 7" id="KW-0233">DNA recombination</keyword>
<evidence type="ECO:0000256" key="7">
    <source>
        <dbReference type="HAMAP-Rule" id="MF_00201"/>
    </source>
</evidence>
<dbReference type="NCBIfam" id="TIGR00613">
    <property type="entry name" value="reco"/>
    <property type="match status" value="1"/>
</dbReference>
<dbReference type="EMBL" id="DXEK01000180">
    <property type="protein sequence ID" value="HIX78090.1"/>
    <property type="molecule type" value="Genomic_DNA"/>
</dbReference>
<dbReference type="SUPFAM" id="SSF57863">
    <property type="entry name" value="ArfGap/RecO-like zinc finger"/>
    <property type="match status" value="1"/>
</dbReference>
<dbReference type="PANTHER" id="PTHR33991:SF1">
    <property type="entry name" value="DNA REPAIR PROTEIN RECO"/>
    <property type="match status" value="1"/>
</dbReference>
<dbReference type="Pfam" id="PF11967">
    <property type="entry name" value="RecO_N"/>
    <property type="match status" value="1"/>
</dbReference>
<dbReference type="PROSITE" id="PS50835">
    <property type="entry name" value="IG_LIKE"/>
    <property type="match status" value="1"/>
</dbReference>
<dbReference type="Gene3D" id="1.20.1440.120">
    <property type="entry name" value="Recombination protein O, C-terminal domain"/>
    <property type="match status" value="1"/>
</dbReference>
<evidence type="ECO:0000256" key="6">
    <source>
        <dbReference type="ARBA" id="ARBA00033409"/>
    </source>
</evidence>
<dbReference type="Proteomes" id="UP000886890">
    <property type="component" value="Unassembled WGS sequence"/>
</dbReference>
<reference evidence="9" key="1">
    <citation type="journal article" date="2021" name="PeerJ">
        <title>Extensive microbial diversity within the chicken gut microbiome revealed by metagenomics and culture.</title>
        <authorList>
            <person name="Gilroy R."/>
            <person name="Ravi A."/>
            <person name="Getino M."/>
            <person name="Pursley I."/>
            <person name="Horton D.L."/>
            <person name="Alikhan N.F."/>
            <person name="Baker D."/>
            <person name="Gharbi K."/>
            <person name="Hall N."/>
            <person name="Watson M."/>
            <person name="Adriaenssens E.M."/>
            <person name="Foster-Nyarko E."/>
            <person name="Jarju S."/>
            <person name="Secka A."/>
            <person name="Antonio M."/>
            <person name="Oren A."/>
            <person name="Chaudhuri R.R."/>
            <person name="La Ragione R."/>
            <person name="Hildebrand F."/>
            <person name="Pallen M.J."/>
        </authorList>
    </citation>
    <scope>NUCLEOTIDE SEQUENCE</scope>
    <source>
        <strain evidence="9">CHK183-1962</strain>
    </source>
</reference>
<dbReference type="InterPro" id="IPR037278">
    <property type="entry name" value="ARFGAP/RecO"/>
</dbReference>
<dbReference type="GO" id="GO:0006310">
    <property type="term" value="P:DNA recombination"/>
    <property type="evidence" value="ECO:0007669"/>
    <property type="project" value="UniProtKB-UniRule"/>
</dbReference>
<evidence type="ECO:0000256" key="3">
    <source>
        <dbReference type="ARBA" id="ARBA00022763"/>
    </source>
</evidence>
<dbReference type="InterPro" id="IPR022572">
    <property type="entry name" value="DNA_rep/recomb_RecO_N"/>
</dbReference>
<name>A0A9D1XF82_9FIRM</name>
<feature type="domain" description="Ig-like" evidence="8">
    <location>
        <begin position="131"/>
        <end position="198"/>
    </location>
</feature>
<comment type="function">
    <text evidence="7">Involved in DNA repair and RecF pathway recombination.</text>
</comment>
<dbReference type="InterPro" id="IPR012340">
    <property type="entry name" value="NA-bd_OB-fold"/>
</dbReference>
<protein>
    <recommendedName>
        <fullName evidence="2 7">DNA repair protein RecO</fullName>
    </recommendedName>
    <alternativeName>
        <fullName evidence="6 7">Recombination protein O</fullName>
    </alternativeName>
</protein>